<gene>
    <name evidence="2" type="ORF">METZ01_LOCUS400857</name>
</gene>
<keyword evidence="1" id="KW-0812">Transmembrane</keyword>
<name>A0A382VNC7_9ZZZZ</name>
<dbReference type="AlphaFoldDB" id="A0A382VNC7"/>
<keyword evidence="1" id="KW-1133">Transmembrane helix</keyword>
<feature type="non-terminal residue" evidence="2">
    <location>
        <position position="152"/>
    </location>
</feature>
<feature type="transmembrane region" description="Helical" evidence="1">
    <location>
        <begin position="112"/>
        <end position="129"/>
    </location>
</feature>
<feature type="non-terminal residue" evidence="2">
    <location>
        <position position="1"/>
    </location>
</feature>
<keyword evidence="1" id="KW-0472">Membrane</keyword>
<sequence length="152" mass="17142">VGCNIVLMKQLIGYLITISILLSQDILTTKAGNVYEGNLISHTTGDVDFISKGVHHSLPTSMVQRLVLEDGTVLIREGKQFGKFRLTIEEYQKLRVKEKAIYDAKSKHLNHWYLYGSISTIIFSGNYFLGHQNSYWSRAYPFISKGSLALAV</sequence>
<evidence type="ECO:0000256" key="1">
    <source>
        <dbReference type="SAM" id="Phobius"/>
    </source>
</evidence>
<protein>
    <submittedName>
        <fullName evidence="2">Uncharacterized protein</fullName>
    </submittedName>
</protein>
<accession>A0A382VNC7</accession>
<proteinExistence type="predicted"/>
<evidence type="ECO:0000313" key="2">
    <source>
        <dbReference type="EMBL" id="SVD48003.1"/>
    </source>
</evidence>
<reference evidence="2" key="1">
    <citation type="submission" date="2018-05" db="EMBL/GenBank/DDBJ databases">
        <authorList>
            <person name="Lanie J.A."/>
            <person name="Ng W.-L."/>
            <person name="Kazmierczak K.M."/>
            <person name="Andrzejewski T.M."/>
            <person name="Davidsen T.M."/>
            <person name="Wayne K.J."/>
            <person name="Tettelin H."/>
            <person name="Glass J.I."/>
            <person name="Rusch D."/>
            <person name="Podicherti R."/>
            <person name="Tsui H.-C.T."/>
            <person name="Winkler M.E."/>
        </authorList>
    </citation>
    <scope>NUCLEOTIDE SEQUENCE</scope>
</reference>
<organism evidence="2">
    <name type="scientific">marine metagenome</name>
    <dbReference type="NCBI Taxonomy" id="408172"/>
    <lineage>
        <taxon>unclassified sequences</taxon>
        <taxon>metagenomes</taxon>
        <taxon>ecological metagenomes</taxon>
    </lineage>
</organism>
<dbReference type="EMBL" id="UINC01153336">
    <property type="protein sequence ID" value="SVD48003.1"/>
    <property type="molecule type" value="Genomic_DNA"/>
</dbReference>